<name>B0DYI8_LACBS</name>
<dbReference type="HOGENOM" id="CLU_1372421_0_0_1"/>
<organism evidence="2">
    <name type="scientific">Laccaria bicolor (strain S238N-H82 / ATCC MYA-4686)</name>
    <name type="common">Bicoloured deceiver</name>
    <name type="synonym">Laccaria laccata var. bicolor</name>
    <dbReference type="NCBI Taxonomy" id="486041"/>
    <lineage>
        <taxon>Eukaryota</taxon>
        <taxon>Fungi</taxon>
        <taxon>Dikarya</taxon>
        <taxon>Basidiomycota</taxon>
        <taxon>Agaricomycotina</taxon>
        <taxon>Agaricomycetes</taxon>
        <taxon>Agaricomycetidae</taxon>
        <taxon>Agaricales</taxon>
        <taxon>Agaricineae</taxon>
        <taxon>Hydnangiaceae</taxon>
        <taxon>Laccaria</taxon>
    </lineage>
</organism>
<dbReference type="OrthoDB" id="10261556at2759"/>
<dbReference type="RefSeq" id="XP_001889005.1">
    <property type="nucleotide sequence ID" value="XM_001888970.1"/>
</dbReference>
<keyword evidence="2" id="KW-1185">Reference proteome</keyword>
<dbReference type="KEGG" id="lbc:LACBIDRAFT_334227"/>
<dbReference type="EMBL" id="DS547151">
    <property type="protein sequence ID" value="EDR00253.1"/>
    <property type="molecule type" value="Genomic_DNA"/>
</dbReference>
<sequence length="199" mass="21598">MPLPTSSPGVAAGFPRGGLNELRFATGVDVPVDVSSIVVQLTNCCQGVLTNIYGNEKASPPQPNSWKTAASYEAVNPTTKWSLSEWRTKIWNHDFDNAIFSPAGILNDGALKKLASMASPIENSIGLERVIGGWAWFGTYGDELLAEIKTLPFKSIPKQKQKRVAKRSMVDVAEKRTRVSAAPTPSSMCQKKSTFSNLL</sequence>
<protein>
    <submittedName>
        <fullName evidence="1">Predicted protein</fullName>
    </submittedName>
</protein>
<evidence type="ECO:0000313" key="2">
    <source>
        <dbReference type="Proteomes" id="UP000001194"/>
    </source>
</evidence>
<dbReference type="Proteomes" id="UP000001194">
    <property type="component" value="Unassembled WGS sequence"/>
</dbReference>
<proteinExistence type="predicted"/>
<dbReference type="InParanoid" id="B0DYI8"/>
<evidence type="ECO:0000313" key="1">
    <source>
        <dbReference type="EMBL" id="EDR00253.1"/>
    </source>
</evidence>
<gene>
    <name evidence="1" type="ORF">LACBIDRAFT_334227</name>
</gene>
<accession>B0DYI8</accession>
<dbReference type="GeneID" id="6084711"/>
<reference evidence="1 2" key="1">
    <citation type="journal article" date="2008" name="Nature">
        <title>The genome of Laccaria bicolor provides insights into mycorrhizal symbiosis.</title>
        <authorList>
            <person name="Martin F."/>
            <person name="Aerts A."/>
            <person name="Ahren D."/>
            <person name="Brun A."/>
            <person name="Danchin E.G.J."/>
            <person name="Duchaussoy F."/>
            <person name="Gibon J."/>
            <person name="Kohler A."/>
            <person name="Lindquist E."/>
            <person name="Pereda V."/>
            <person name="Salamov A."/>
            <person name="Shapiro H.J."/>
            <person name="Wuyts J."/>
            <person name="Blaudez D."/>
            <person name="Buee M."/>
            <person name="Brokstein P."/>
            <person name="Canbaeck B."/>
            <person name="Cohen D."/>
            <person name="Courty P.E."/>
            <person name="Coutinho P.M."/>
            <person name="Delaruelle C."/>
            <person name="Detter J.C."/>
            <person name="Deveau A."/>
            <person name="DiFazio S."/>
            <person name="Duplessis S."/>
            <person name="Fraissinet-Tachet L."/>
            <person name="Lucic E."/>
            <person name="Frey-Klett P."/>
            <person name="Fourrey C."/>
            <person name="Feussner I."/>
            <person name="Gay G."/>
            <person name="Grimwood J."/>
            <person name="Hoegger P.J."/>
            <person name="Jain P."/>
            <person name="Kilaru S."/>
            <person name="Labbe J."/>
            <person name="Lin Y.C."/>
            <person name="Legue V."/>
            <person name="Le Tacon F."/>
            <person name="Marmeisse R."/>
            <person name="Melayah D."/>
            <person name="Montanini B."/>
            <person name="Muratet M."/>
            <person name="Nehls U."/>
            <person name="Niculita-Hirzel H."/>
            <person name="Oudot-Le Secq M.P."/>
            <person name="Peter M."/>
            <person name="Quesneville H."/>
            <person name="Rajashekar B."/>
            <person name="Reich M."/>
            <person name="Rouhier N."/>
            <person name="Schmutz J."/>
            <person name="Yin T."/>
            <person name="Chalot M."/>
            <person name="Henrissat B."/>
            <person name="Kuees U."/>
            <person name="Lucas S."/>
            <person name="Van de Peer Y."/>
            <person name="Podila G.K."/>
            <person name="Polle A."/>
            <person name="Pukkila P.J."/>
            <person name="Richardson P.M."/>
            <person name="Rouze P."/>
            <person name="Sanders I.R."/>
            <person name="Stajich J.E."/>
            <person name="Tunlid A."/>
            <person name="Tuskan G."/>
            <person name="Grigoriev I.V."/>
        </authorList>
    </citation>
    <scope>NUCLEOTIDE SEQUENCE [LARGE SCALE GENOMIC DNA]</scope>
    <source>
        <strain evidence="2">S238N-H82 / ATCC MYA-4686</strain>
    </source>
</reference>
<dbReference type="AlphaFoldDB" id="B0DYI8"/>